<keyword evidence="1" id="KW-0472">Membrane</keyword>
<keyword evidence="1" id="KW-0812">Transmembrane</keyword>
<keyword evidence="1" id="KW-1133">Transmembrane helix</keyword>
<accession>A2C328</accession>
<evidence type="ECO:0000256" key="1">
    <source>
        <dbReference type="SAM" id="Phobius"/>
    </source>
</evidence>
<name>A2C328_PROM1</name>
<feature type="transmembrane region" description="Helical" evidence="1">
    <location>
        <begin position="6"/>
        <end position="25"/>
    </location>
</feature>
<dbReference type="AlphaFoldDB" id="A2C328"/>
<dbReference type="EMBL" id="CP000553">
    <property type="protein sequence ID" value="ABM75888.1"/>
    <property type="molecule type" value="Genomic_DNA"/>
</dbReference>
<dbReference type="Proteomes" id="UP000002592">
    <property type="component" value="Chromosome"/>
</dbReference>
<evidence type="ECO:0000313" key="2">
    <source>
        <dbReference type="EMBL" id="ABM75888.1"/>
    </source>
</evidence>
<proteinExistence type="predicted"/>
<gene>
    <name evidence="2" type="ordered locus">NATL1_13301</name>
</gene>
<protein>
    <submittedName>
        <fullName evidence="2">Uncharacterized protein</fullName>
    </submittedName>
</protein>
<sequence length="39" mass="4411">MKTIKTLFPFIAALGVFFLASNSMMKKKMNQHHSADNVI</sequence>
<dbReference type="HOGENOM" id="CLU_3156614_0_0_3"/>
<evidence type="ECO:0000313" key="3">
    <source>
        <dbReference type="Proteomes" id="UP000002592"/>
    </source>
</evidence>
<organism evidence="2 3">
    <name type="scientific">Prochlorococcus marinus (strain NATL1A)</name>
    <dbReference type="NCBI Taxonomy" id="167555"/>
    <lineage>
        <taxon>Bacteria</taxon>
        <taxon>Bacillati</taxon>
        <taxon>Cyanobacteriota</taxon>
        <taxon>Cyanophyceae</taxon>
        <taxon>Synechococcales</taxon>
        <taxon>Prochlorococcaceae</taxon>
        <taxon>Prochlorococcus</taxon>
    </lineage>
</organism>
<reference evidence="3" key="1">
    <citation type="journal article" date="2007" name="PLoS Genet.">
        <title>Patterns and implications of gene gain and loss in the evolution of Prochlorococcus.</title>
        <authorList>
            <person name="Kettler G.C."/>
            <person name="Martiny A.C."/>
            <person name="Huang K."/>
            <person name="Zucker J."/>
            <person name="Coleman M.L."/>
            <person name="Rodrigue S."/>
            <person name="Chen F."/>
            <person name="Lapidus A."/>
            <person name="Ferriera S."/>
            <person name="Johnson J."/>
            <person name="Steglich C."/>
            <person name="Church G.M."/>
            <person name="Richardson P."/>
            <person name="Chisholm S.W."/>
        </authorList>
    </citation>
    <scope>NUCLEOTIDE SEQUENCE [LARGE SCALE GENOMIC DNA]</scope>
    <source>
        <strain evidence="3">NATL1A</strain>
    </source>
</reference>
<dbReference type="KEGG" id="pme:NATL1_13301"/>